<evidence type="ECO:0000313" key="4">
    <source>
        <dbReference type="Proteomes" id="UP000735302"/>
    </source>
</evidence>
<feature type="transmembrane region" description="Helical" evidence="2">
    <location>
        <begin position="56"/>
        <end position="79"/>
    </location>
</feature>
<keyword evidence="2" id="KW-0812">Transmembrane</keyword>
<keyword evidence="2" id="KW-1133">Transmembrane helix</keyword>
<feature type="compositionally biased region" description="Low complexity" evidence="1">
    <location>
        <begin position="9"/>
        <end position="20"/>
    </location>
</feature>
<evidence type="ECO:0000313" key="3">
    <source>
        <dbReference type="EMBL" id="GFO23593.1"/>
    </source>
</evidence>
<proteinExistence type="predicted"/>
<keyword evidence="4" id="KW-1185">Reference proteome</keyword>
<name>A0AAV4BXR4_9GAST</name>
<feature type="region of interest" description="Disordered" evidence="1">
    <location>
        <begin position="1"/>
        <end position="35"/>
    </location>
</feature>
<dbReference type="AlphaFoldDB" id="A0AAV4BXR4"/>
<evidence type="ECO:0000256" key="2">
    <source>
        <dbReference type="SAM" id="Phobius"/>
    </source>
</evidence>
<dbReference type="Proteomes" id="UP000735302">
    <property type="component" value="Unassembled WGS sequence"/>
</dbReference>
<dbReference type="EMBL" id="BLXT01005511">
    <property type="protein sequence ID" value="GFO23593.1"/>
    <property type="molecule type" value="Genomic_DNA"/>
</dbReference>
<feature type="compositionally biased region" description="Polar residues" evidence="1">
    <location>
        <begin position="21"/>
        <end position="31"/>
    </location>
</feature>
<accession>A0AAV4BXR4</accession>
<reference evidence="3 4" key="1">
    <citation type="journal article" date="2021" name="Elife">
        <title>Chloroplast acquisition without the gene transfer in kleptoplastic sea slugs, Plakobranchus ocellatus.</title>
        <authorList>
            <person name="Maeda T."/>
            <person name="Takahashi S."/>
            <person name="Yoshida T."/>
            <person name="Shimamura S."/>
            <person name="Takaki Y."/>
            <person name="Nagai Y."/>
            <person name="Toyoda A."/>
            <person name="Suzuki Y."/>
            <person name="Arimoto A."/>
            <person name="Ishii H."/>
            <person name="Satoh N."/>
            <person name="Nishiyama T."/>
            <person name="Hasebe M."/>
            <person name="Maruyama T."/>
            <person name="Minagawa J."/>
            <person name="Obokata J."/>
            <person name="Shigenobu S."/>
        </authorList>
    </citation>
    <scope>NUCLEOTIDE SEQUENCE [LARGE SCALE GENOMIC DNA]</scope>
</reference>
<comment type="caution">
    <text evidence="3">The sequence shown here is derived from an EMBL/GenBank/DDBJ whole genome shotgun (WGS) entry which is preliminary data.</text>
</comment>
<gene>
    <name evidence="3" type="ORF">PoB_005009800</name>
</gene>
<evidence type="ECO:0000256" key="1">
    <source>
        <dbReference type="SAM" id="MobiDB-lite"/>
    </source>
</evidence>
<organism evidence="3 4">
    <name type="scientific">Plakobranchus ocellatus</name>
    <dbReference type="NCBI Taxonomy" id="259542"/>
    <lineage>
        <taxon>Eukaryota</taxon>
        <taxon>Metazoa</taxon>
        <taxon>Spiralia</taxon>
        <taxon>Lophotrochozoa</taxon>
        <taxon>Mollusca</taxon>
        <taxon>Gastropoda</taxon>
        <taxon>Heterobranchia</taxon>
        <taxon>Euthyneura</taxon>
        <taxon>Panpulmonata</taxon>
        <taxon>Sacoglossa</taxon>
        <taxon>Placobranchoidea</taxon>
        <taxon>Plakobranchidae</taxon>
        <taxon>Plakobranchus</taxon>
    </lineage>
</organism>
<sequence>MKPKPATPKPAAKPGKSGPTVTSAPGSSDIPNTADPVYVSRDQATEKADKKRSVTLYIALCAAVALVLIVIIIIVVFLCRKHNRRRSTFRDLGPGEICVPPVLLWFSPLFNTSLSSRQLSVIAPYL</sequence>
<protein>
    <submittedName>
        <fullName evidence="3">Uncharacterized protein</fullName>
    </submittedName>
</protein>
<keyword evidence="2" id="KW-0472">Membrane</keyword>